<name>A0A1Q9DVE8_SYMMI</name>
<accession>A0A1Q9DVE8</accession>
<keyword evidence="3" id="KW-1185">Reference proteome</keyword>
<evidence type="ECO:0000313" key="3">
    <source>
        <dbReference type="Proteomes" id="UP000186817"/>
    </source>
</evidence>
<keyword evidence="1" id="KW-0472">Membrane</keyword>
<keyword evidence="1" id="KW-1133">Transmembrane helix</keyword>
<feature type="transmembrane region" description="Helical" evidence="1">
    <location>
        <begin position="50"/>
        <end position="71"/>
    </location>
</feature>
<evidence type="ECO:0000313" key="2">
    <source>
        <dbReference type="EMBL" id="OLP99150.1"/>
    </source>
</evidence>
<organism evidence="2 3">
    <name type="scientific">Symbiodinium microadriaticum</name>
    <name type="common">Dinoflagellate</name>
    <name type="synonym">Zooxanthella microadriatica</name>
    <dbReference type="NCBI Taxonomy" id="2951"/>
    <lineage>
        <taxon>Eukaryota</taxon>
        <taxon>Sar</taxon>
        <taxon>Alveolata</taxon>
        <taxon>Dinophyceae</taxon>
        <taxon>Suessiales</taxon>
        <taxon>Symbiodiniaceae</taxon>
        <taxon>Symbiodinium</taxon>
    </lineage>
</organism>
<comment type="caution">
    <text evidence="2">The sequence shown here is derived from an EMBL/GenBank/DDBJ whole genome shotgun (WGS) entry which is preliminary data.</text>
</comment>
<dbReference type="EMBL" id="LSRX01000373">
    <property type="protein sequence ID" value="OLP99150.1"/>
    <property type="molecule type" value="Genomic_DNA"/>
</dbReference>
<dbReference type="Proteomes" id="UP000186817">
    <property type="component" value="Unassembled WGS sequence"/>
</dbReference>
<gene>
    <name evidence="2" type="ORF">AK812_SmicGene18328</name>
</gene>
<dbReference type="AlphaFoldDB" id="A0A1Q9DVE8"/>
<proteinExistence type="predicted"/>
<sequence length="80" mass="9027">MLSADEAHRCFARDRAPGAAQPHLAQSGASAVCILVRGCLRQWHERGWGLVVFVLWVVCWTCVLFFAWALADRRFKPKVS</sequence>
<dbReference type="OrthoDB" id="10312218at2759"/>
<protein>
    <submittedName>
        <fullName evidence="2">Uncharacterized protein</fullName>
    </submittedName>
</protein>
<reference evidence="2 3" key="1">
    <citation type="submission" date="2016-02" db="EMBL/GenBank/DDBJ databases">
        <title>Genome analysis of coral dinoflagellate symbionts highlights evolutionary adaptations to a symbiotic lifestyle.</title>
        <authorList>
            <person name="Aranda M."/>
            <person name="Li Y."/>
            <person name="Liew Y.J."/>
            <person name="Baumgarten S."/>
            <person name="Simakov O."/>
            <person name="Wilson M."/>
            <person name="Piel J."/>
            <person name="Ashoor H."/>
            <person name="Bougouffa S."/>
            <person name="Bajic V.B."/>
            <person name="Ryu T."/>
            <person name="Ravasi T."/>
            <person name="Bayer T."/>
            <person name="Micklem G."/>
            <person name="Kim H."/>
            <person name="Bhak J."/>
            <person name="Lajeunesse T.C."/>
            <person name="Voolstra C.R."/>
        </authorList>
    </citation>
    <scope>NUCLEOTIDE SEQUENCE [LARGE SCALE GENOMIC DNA]</scope>
    <source>
        <strain evidence="2 3">CCMP2467</strain>
    </source>
</reference>
<keyword evidence="1" id="KW-0812">Transmembrane</keyword>
<evidence type="ECO:0000256" key="1">
    <source>
        <dbReference type="SAM" id="Phobius"/>
    </source>
</evidence>